<feature type="compositionally biased region" description="Low complexity" evidence="1">
    <location>
        <begin position="373"/>
        <end position="393"/>
    </location>
</feature>
<feature type="compositionally biased region" description="Polar residues" evidence="1">
    <location>
        <begin position="222"/>
        <end position="240"/>
    </location>
</feature>
<dbReference type="RefSeq" id="XP_016990251.1">
    <property type="nucleotide sequence ID" value="XM_017134762.1"/>
</dbReference>
<dbReference type="OrthoDB" id="445695at2759"/>
<reference evidence="2" key="1">
    <citation type="submission" date="2025-08" db="UniProtKB">
        <authorList>
            <consortium name="RefSeq"/>
        </authorList>
    </citation>
    <scope>IDENTIFICATION</scope>
</reference>
<feature type="compositionally biased region" description="Polar residues" evidence="1">
    <location>
        <begin position="340"/>
        <end position="354"/>
    </location>
</feature>
<dbReference type="AlphaFoldDB" id="A0A6P4FYL3"/>
<feature type="region of interest" description="Disordered" evidence="1">
    <location>
        <begin position="274"/>
        <end position="296"/>
    </location>
</feature>
<feature type="region of interest" description="Disordered" evidence="1">
    <location>
        <begin position="327"/>
        <end position="394"/>
    </location>
</feature>
<dbReference type="OMA" id="CGCPAIQ"/>
<evidence type="ECO:0000313" key="2">
    <source>
        <dbReference type="RefSeq" id="XP_016990251.1"/>
    </source>
</evidence>
<proteinExistence type="predicted"/>
<accession>A0A6P4FYL3</accession>
<name>A0A6P4FYL3_DRORH</name>
<organism evidence="2">
    <name type="scientific">Drosophila rhopaloa</name>
    <name type="common">Fruit fly</name>
    <dbReference type="NCBI Taxonomy" id="1041015"/>
    <lineage>
        <taxon>Eukaryota</taxon>
        <taxon>Metazoa</taxon>
        <taxon>Ecdysozoa</taxon>
        <taxon>Arthropoda</taxon>
        <taxon>Hexapoda</taxon>
        <taxon>Insecta</taxon>
        <taxon>Pterygota</taxon>
        <taxon>Neoptera</taxon>
        <taxon>Endopterygota</taxon>
        <taxon>Diptera</taxon>
        <taxon>Brachycera</taxon>
        <taxon>Muscomorpha</taxon>
        <taxon>Ephydroidea</taxon>
        <taxon>Drosophilidae</taxon>
        <taxon>Drosophila</taxon>
        <taxon>Sophophora</taxon>
    </lineage>
</organism>
<gene>
    <name evidence="2" type="primary">LOC108052377</name>
</gene>
<evidence type="ECO:0000256" key="1">
    <source>
        <dbReference type="SAM" id="MobiDB-lite"/>
    </source>
</evidence>
<feature type="region of interest" description="Disordered" evidence="1">
    <location>
        <begin position="205"/>
        <end position="245"/>
    </location>
</feature>
<sequence>MSSGEWDLRALKALEEEEQREFLALSQRNLFDPLPNPTADAASAKPSLTYAQLHPHLLKLPTIDECQLMAVKQQRSAALRFSRALSLSAHSLSSRTGSGTATGNGSSLGFGRKLKARLVGAKSSGSLSPGRHSHSYSVSPVYTPPPMRRCATLHHTQPVRKAFKNLQQLQDRKRQAAGSHLQRIAGTGKTYWKYGANSTAASIVGQRARQTQQIEVEESNGSDELNSEPQEISEAETGSCSVPLPSKDTNEVLRLMLSAASSAVTVTPTAAAIGNGNVTGATGGGPPMRRYQNASDVEKDETVAYEAFHQAAKSFERGALLRVGSLTAQESDNGKAGAMSPQNSPGRETQSTTAGSGGRRMLKSSSLDWPGESQQQHQLQSHQQHLTQQQHQTANQLELVEQTKDTRFRLRDNWELDHVHFHHEALGHLATGATVIDDELEQHIKHCSCSCNHMGYGNSMDYQVLCGYSGFTAGLVLADCRLEIELAALTLPTAQCSIVWLRVARRMG</sequence>
<protein>
    <submittedName>
        <fullName evidence="2">Uncharacterized protein LOC108052377</fullName>
    </submittedName>
</protein>